<reference evidence="3 5" key="1">
    <citation type="submission" date="2020-06" db="EMBL/GenBank/DDBJ databases">
        <title>Anoxygenic phototrophic Chloroflexota member uses a Type I reaction center.</title>
        <authorList>
            <person name="Tsuji J.M."/>
            <person name="Shaw N.A."/>
            <person name="Nagashima S."/>
            <person name="Venkiteswaran J."/>
            <person name="Schiff S.L."/>
            <person name="Hanada S."/>
            <person name="Tank M."/>
            <person name="Neufeld J.D."/>
        </authorList>
    </citation>
    <scope>NUCLEOTIDE SEQUENCE [LARGE SCALE GENOMIC DNA]</scope>
    <source>
        <strain evidence="3">L227-S17</strain>
    </source>
</reference>
<evidence type="ECO:0000313" key="6">
    <source>
        <dbReference type="Proteomes" id="UP001431572"/>
    </source>
</evidence>
<dbReference type="InterPro" id="IPR015943">
    <property type="entry name" value="WD40/YVTN_repeat-like_dom_sf"/>
</dbReference>
<dbReference type="InterPro" id="IPR058667">
    <property type="entry name" value="DUF6242_C"/>
</dbReference>
<dbReference type="SUPFAM" id="SSF110296">
    <property type="entry name" value="Oligoxyloglucan reducing end-specific cellobiohydrolase"/>
    <property type="match status" value="1"/>
</dbReference>
<dbReference type="RefSeq" id="WP_341471646.1">
    <property type="nucleotide sequence ID" value="NZ_CP128400.1"/>
</dbReference>
<dbReference type="EMBL" id="CP128400">
    <property type="protein sequence ID" value="WJW69773.1"/>
    <property type="molecule type" value="Genomic_DNA"/>
</dbReference>
<sequence length="625" mass="67401">MVATSGKENETLPLQTPPPPRNRRFGIIVGAVALLCLGILAVVGVLSGSNTSQPKSASPTALVSISATSVVSSNQPSQKICDLLIDPKDPNSLYLATAVGLKKSSDGGKSWQDVGDTLRGVAVLSVAIDSDDAQRSLYAATDGKGLFKSSDSGKSWQNLGLAGRSLVKVIARNNNLLVAANGALNGVYLSSDGGKNWIPPTAGSFPPTSNIIAIALDPNVNQYLYMTTSYAPNEKAEDWSRVKISRDGGVSWNALGDWSENTTTPDPRSTLRVLLAAPGERVFAGDGDRLYRLTPDRKSWVQVGNGLPERGVYAVASDAQRRGVVYAATNSGIYRNSDGTRWVKLTEGDGITLTGNSLGLPSSNLLINPLLLTMVSPTRASDAVYSNSLLFALNRDGKLIRYESKDFGNGQYANIITDGSVIADFSLYGGVNPAARVAAPDSTVTDTTRLYFTETGHYISGGFKNFWERNNGRNIYGLPITEEFSEFDQQQSVRRTVQYYERAKLEFLPNQPPGQEIKVALLGKESQAGKYIVPARFVATTNQLVYFDVTQHTLKGAFKIFWDSNGGLAVFGYPITEEIEEKGADGKTVLVQYFERTKFQIINATVSLAPLGVQVLQARGWLPKS</sequence>
<reference evidence="4" key="2">
    <citation type="journal article" date="2024" name="Nature">
        <title>Anoxygenic phototroph of the Chloroflexota uses a type I reaction centre.</title>
        <authorList>
            <person name="Tsuji J.M."/>
            <person name="Shaw N.A."/>
            <person name="Nagashima S."/>
            <person name="Venkiteswaran J.J."/>
            <person name="Schiff S.L."/>
            <person name="Watanabe T."/>
            <person name="Fukui M."/>
            <person name="Hanada S."/>
            <person name="Tank M."/>
            <person name="Neufeld J.D."/>
        </authorList>
    </citation>
    <scope>NUCLEOTIDE SEQUENCE</scope>
    <source>
        <strain evidence="4">L227-S17</strain>
    </source>
</reference>
<evidence type="ECO:0000313" key="3">
    <source>
        <dbReference type="EMBL" id="NWJ47869.1"/>
    </source>
</evidence>
<dbReference type="GO" id="GO:0010411">
    <property type="term" value="P:xyloglucan metabolic process"/>
    <property type="evidence" value="ECO:0007669"/>
    <property type="project" value="TreeGrafter"/>
</dbReference>
<dbReference type="AlphaFoldDB" id="A0A8T7M6Y3"/>
<keyword evidence="1" id="KW-1133">Transmembrane helix</keyword>
<evidence type="ECO:0000256" key="1">
    <source>
        <dbReference type="SAM" id="Phobius"/>
    </source>
</evidence>
<dbReference type="Proteomes" id="UP000521676">
    <property type="component" value="Unassembled WGS sequence"/>
</dbReference>
<evidence type="ECO:0000313" key="4">
    <source>
        <dbReference type="EMBL" id="WJW69773.1"/>
    </source>
</evidence>
<dbReference type="CDD" id="cd15482">
    <property type="entry name" value="Sialidase_non-viral"/>
    <property type="match status" value="1"/>
</dbReference>
<dbReference type="Gene3D" id="2.130.10.10">
    <property type="entry name" value="YVTN repeat-like/Quinoprotein amine dehydrogenase"/>
    <property type="match status" value="2"/>
</dbReference>
<keyword evidence="1" id="KW-0812">Transmembrane</keyword>
<protein>
    <recommendedName>
        <fullName evidence="2">DUF6242 domain-containing protein</fullName>
    </recommendedName>
</protein>
<dbReference type="PANTHER" id="PTHR43739">
    <property type="entry name" value="XYLOGLUCANASE (EUROFUNG)"/>
    <property type="match status" value="1"/>
</dbReference>
<dbReference type="EMBL" id="JACATZ010000003">
    <property type="protein sequence ID" value="NWJ47869.1"/>
    <property type="molecule type" value="Genomic_DNA"/>
</dbReference>
<feature type="domain" description="DUF6242" evidence="2">
    <location>
        <begin position="101"/>
        <end position="270"/>
    </location>
</feature>
<name>A0A8T7M6Y3_9CHLR</name>
<keyword evidence="6" id="KW-1185">Reference proteome</keyword>
<proteinExistence type="predicted"/>
<accession>A0A8T7M6Y3</accession>
<keyword evidence="1" id="KW-0472">Membrane</keyword>
<dbReference type="PANTHER" id="PTHR43739:SF5">
    <property type="entry name" value="EXO-ALPHA-SIALIDASE"/>
    <property type="match status" value="1"/>
</dbReference>
<dbReference type="Pfam" id="PF25852">
    <property type="entry name" value="DUF6242_C"/>
    <property type="match status" value="1"/>
</dbReference>
<dbReference type="InterPro" id="IPR052025">
    <property type="entry name" value="Xyloglucanase_GH74"/>
</dbReference>
<dbReference type="Proteomes" id="UP001431572">
    <property type="component" value="Chromosome 2"/>
</dbReference>
<evidence type="ECO:0000259" key="2">
    <source>
        <dbReference type="Pfam" id="PF25852"/>
    </source>
</evidence>
<evidence type="ECO:0000313" key="5">
    <source>
        <dbReference type="Proteomes" id="UP000521676"/>
    </source>
</evidence>
<gene>
    <name evidence="3" type="ORF">HXX08_18605</name>
    <name evidence="4" type="ORF">OZ401_003403</name>
</gene>
<feature type="transmembrane region" description="Helical" evidence="1">
    <location>
        <begin position="25"/>
        <end position="46"/>
    </location>
</feature>
<organism evidence="3 5">
    <name type="scientific">Candidatus Chlorohelix allophototropha</name>
    <dbReference type="NCBI Taxonomy" id="3003348"/>
    <lineage>
        <taxon>Bacteria</taxon>
        <taxon>Bacillati</taxon>
        <taxon>Chloroflexota</taxon>
        <taxon>Chloroflexia</taxon>
        <taxon>Candidatus Chloroheliales</taxon>
        <taxon>Candidatus Chloroheliaceae</taxon>
        <taxon>Candidatus Chlorohelix</taxon>
    </lineage>
</organism>